<accession>A0AAD9Y211</accession>
<evidence type="ECO:0000256" key="1">
    <source>
        <dbReference type="SAM" id="MobiDB-lite"/>
    </source>
</evidence>
<comment type="caution">
    <text evidence="2">The sequence shown here is derived from an EMBL/GenBank/DDBJ whole genome shotgun (WGS) entry which is preliminary data.</text>
</comment>
<name>A0AAD9Y211_COLKA</name>
<dbReference type="AlphaFoldDB" id="A0AAD9Y211"/>
<protein>
    <submittedName>
        <fullName evidence="2">Uncharacterized protein</fullName>
    </submittedName>
</protein>
<keyword evidence="3" id="KW-1185">Reference proteome</keyword>
<proteinExistence type="predicted"/>
<organism evidence="2 3">
    <name type="scientific">Colletotrichum kahawae</name>
    <name type="common">Coffee berry disease fungus</name>
    <dbReference type="NCBI Taxonomy" id="34407"/>
    <lineage>
        <taxon>Eukaryota</taxon>
        <taxon>Fungi</taxon>
        <taxon>Dikarya</taxon>
        <taxon>Ascomycota</taxon>
        <taxon>Pezizomycotina</taxon>
        <taxon>Sordariomycetes</taxon>
        <taxon>Hypocreomycetidae</taxon>
        <taxon>Glomerellales</taxon>
        <taxon>Glomerellaceae</taxon>
        <taxon>Colletotrichum</taxon>
        <taxon>Colletotrichum gloeosporioides species complex</taxon>
    </lineage>
</organism>
<feature type="compositionally biased region" description="Polar residues" evidence="1">
    <location>
        <begin position="60"/>
        <end position="70"/>
    </location>
</feature>
<reference evidence="2" key="1">
    <citation type="submission" date="2023-02" db="EMBL/GenBank/DDBJ databases">
        <title>Colletotrichum kahawae CIFC_Que2 genome sequencing and assembly.</title>
        <authorList>
            <person name="Baroncelli R."/>
        </authorList>
    </citation>
    <scope>NUCLEOTIDE SEQUENCE</scope>
    <source>
        <strain evidence="2">CIFC_Que2</strain>
    </source>
</reference>
<feature type="compositionally biased region" description="Basic and acidic residues" evidence="1">
    <location>
        <begin position="71"/>
        <end position="84"/>
    </location>
</feature>
<sequence length="96" mass="10439">MDAWVGGWMQGRAALVLTPRNGSIRPCGEIGLNKQRNDTDNDGDSFCDVSTAPRTRTRTQPALQNRTSLSQRDHTLPSRGEKLPVPHLQALGVTSG</sequence>
<gene>
    <name evidence="2" type="ORF">CKAH01_08134</name>
</gene>
<dbReference type="Proteomes" id="UP001281614">
    <property type="component" value="Unassembled WGS sequence"/>
</dbReference>
<evidence type="ECO:0000313" key="2">
    <source>
        <dbReference type="EMBL" id="KAK2734090.1"/>
    </source>
</evidence>
<evidence type="ECO:0000313" key="3">
    <source>
        <dbReference type="Proteomes" id="UP001281614"/>
    </source>
</evidence>
<dbReference type="EMBL" id="VYYT01000477">
    <property type="protein sequence ID" value="KAK2734090.1"/>
    <property type="molecule type" value="Genomic_DNA"/>
</dbReference>
<feature type="region of interest" description="Disordered" evidence="1">
    <location>
        <begin position="24"/>
        <end position="96"/>
    </location>
</feature>